<evidence type="ECO:0000313" key="2">
    <source>
        <dbReference type="Proteomes" id="UP001458880"/>
    </source>
</evidence>
<evidence type="ECO:0000313" key="1">
    <source>
        <dbReference type="EMBL" id="KAK9744482.1"/>
    </source>
</evidence>
<gene>
    <name evidence="1" type="ORF">QE152_g7730</name>
</gene>
<comment type="caution">
    <text evidence="1">The sequence shown here is derived from an EMBL/GenBank/DDBJ whole genome shotgun (WGS) entry which is preliminary data.</text>
</comment>
<protein>
    <submittedName>
        <fullName evidence="1">Uncharacterized protein</fullName>
    </submittedName>
</protein>
<organism evidence="1 2">
    <name type="scientific">Popillia japonica</name>
    <name type="common">Japanese beetle</name>
    <dbReference type="NCBI Taxonomy" id="7064"/>
    <lineage>
        <taxon>Eukaryota</taxon>
        <taxon>Metazoa</taxon>
        <taxon>Ecdysozoa</taxon>
        <taxon>Arthropoda</taxon>
        <taxon>Hexapoda</taxon>
        <taxon>Insecta</taxon>
        <taxon>Pterygota</taxon>
        <taxon>Neoptera</taxon>
        <taxon>Endopterygota</taxon>
        <taxon>Coleoptera</taxon>
        <taxon>Polyphaga</taxon>
        <taxon>Scarabaeiformia</taxon>
        <taxon>Scarabaeidae</taxon>
        <taxon>Rutelinae</taxon>
        <taxon>Popillia</taxon>
    </lineage>
</organism>
<keyword evidence="2" id="KW-1185">Reference proteome</keyword>
<dbReference type="Proteomes" id="UP001458880">
    <property type="component" value="Unassembled WGS sequence"/>
</dbReference>
<reference evidence="1 2" key="1">
    <citation type="journal article" date="2024" name="BMC Genomics">
        <title>De novo assembly and annotation of Popillia japonica's genome with initial clues to its potential as an invasive pest.</title>
        <authorList>
            <person name="Cucini C."/>
            <person name="Boschi S."/>
            <person name="Funari R."/>
            <person name="Cardaioli E."/>
            <person name="Iannotti N."/>
            <person name="Marturano G."/>
            <person name="Paoli F."/>
            <person name="Bruttini M."/>
            <person name="Carapelli A."/>
            <person name="Frati F."/>
            <person name="Nardi F."/>
        </authorList>
    </citation>
    <scope>NUCLEOTIDE SEQUENCE [LARGE SCALE GENOMIC DNA]</scope>
    <source>
        <strain evidence="1">DMR45628</strain>
    </source>
</reference>
<dbReference type="AlphaFoldDB" id="A0AAW1MCM4"/>
<proteinExistence type="predicted"/>
<accession>A0AAW1MCM4</accession>
<dbReference type="EMBL" id="JASPKY010000057">
    <property type="protein sequence ID" value="KAK9744482.1"/>
    <property type="molecule type" value="Genomic_DNA"/>
</dbReference>
<sequence>MHLKQNFPKASDTNIKEGIAHPQMLNTMIEGLLNSRVYGYKIETGSHNVENYRDIVNDLIAFYNLDSKELIYSKLSAVFLM</sequence>
<name>A0AAW1MCM4_POPJA</name>